<name>A0A7X0IW20_9HYPH</name>
<organism evidence="1 2">
    <name type="scientific">Rhizobium lusitanum</name>
    <dbReference type="NCBI Taxonomy" id="293958"/>
    <lineage>
        <taxon>Bacteria</taxon>
        <taxon>Pseudomonadati</taxon>
        <taxon>Pseudomonadota</taxon>
        <taxon>Alphaproteobacteria</taxon>
        <taxon>Hyphomicrobiales</taxon>
        <taxon>Rhizobiaceae</taxon>
        <taxon>Rhizobium/Agrobacterium group</taxon>
        <taxon>Rhizobium</taxon>
    </lineage>
</organism>
<reference evidence="1 2" key="1">
    <citation type="submission" date="2020-08" db="EMBL/GenBank/DDBJ databases">
        <title>Genomic Encyclopedia of Type Strains, Phase IV (KMG-V): Genome sequencing to study the core and pangenomes of soil and plant-associated prokaryotes.</title>
        <authorList>
            <person name="Whitman W."/>
        </authorList>
    </citation>
    <scope>NUCLEOTIDE SEQUENCE [LARGE SCALE GENOMIC DNA]</scope>
    <source>
        <strain evidence="1 2">SEMIA 4060</strain>
    </source>
</reference>
<dbReference type="Proteomes" id="UP000565576">
    <property type="component" value="Unassembled WGS sequence"/>
</dbReference>
<proteinExistence type="predicted"/>
<evidence type="ECO:0000313" key="2">
    <source>
        <dbReference type="Proteomes" id="UP000565576"/>
    </source>
</evidence>
<dbReference type="RefSeq" id="WP_184709013.1">
    <property type="nucleotide sequence ID" value="NZ_JACHBG010000016.1"/>
</dbReference>
<comment type="caution">
    <text evidence="1">The sequence shown here is derived from an EMBL/GenBank/DDBJ whole genome shotgun (WGS) entry which is preliminary data.</text>
</comment>
<evidence type="ECO:0000313" key="1">
    <source>
        <dbReference type="EMBL" id="MBB6487813.1"/>
    </source>
</evidence>
<protein>
    <submittedName>
        <fullName evidence="1">Uncharacterized protein</fullName>
    </submittedName>
</protein>
<dbReference type="EMBL" id="JACHBG010000016">
    <property type="protein sequence ID" value="MBB6487813.1"/>
    <property type="molecule type" value="Genomic_DNA"/>
</dbReference>
<gene>
    <name evidence="1" type="ORF">GGD46_005123</name>
</gene>
<accession>A0A7X0IW20</accession>
<sequence length="53" mass="5582">MTNLEKYNGLLAVPGTTPEQAAMGTPLGKSMQSLGYTKVTVTSGYQPTVSFSK</sequence>
<dbReference type="AlphaFoldDB" id="A0A7X0IW20"/>